<keyword evidence="2" id="KW-1185">Reference proteome</keyword>
<proteinExistence type="predicted"/>
<dbReference type="AlphaFoldDB" id="A0A327KP93"/>
<sequence>MVTRGSSAFSSTNQTVAGLGIVNYGAPLRSRSYVFALTAIRLYDGASLALLATEVSQLRERTLGDVLMGGLIRGPFEEVDDGLWPETPQTPIAPGVRSAARDLLVLSLDRTLPRVLGVSARAGH</sequence>
<reference evidence="1 2" key="1">
    <citation type="submission" date="2017-07" db="EMBL/GenBank/DDBJ databases">
        <title>Draft Genome Sequences of Select Purple Nonsulfur Bacteria.</title>
        <authorList>
            <person name="Lasarre B."/>
            <person name="Mckinlay J.B."/>
        </authorList>
    </citation>
    <scope>NUCLEOTIDE SEQUENCE [LARGE SCALE GENOMIC DNA]</scope>
    <source>
        <strain evidence="1 2">DSM 5909</strain>
    </source>
</reference>
<protein>
    <submittedName>
        <fullName evidence="1">Uncharacterized protein</fullName>
    </submittedName>
</protein>
<name>A0A327KP93_9BRAD</name>
<accession>A0A327KP93</accession>
<feature type="non-terminal residue" evidence="1">
    <location>
        <position position="124"/>
    </location>
</feature>
<gene>
    <name evidence="1" type="ORF">CH341_26415</name>
</gene>
<dbReference type="Proteomes" id="UP000249130">
    <property type="component" value="Unassembled WGS sequence"/>
</dbReference>
<organism evidence="1 2">
    <name type="scientific">Rhodoplanes roseus</name>
    <dbReference type="NCBI Taxonomy" id="29409"/>
    <lineage>
        <taxon>Bacteria</taxon>
        <taxon>Pseudomonadati</taxon>
        <taxon>Pseudomonadota</taxon>
        <taxon>Alphaproteobacteria</taxon>
        <taxon>Hyphomicrobiales</taxon>
        <taxon>Nitrobacteraceae</taxon>
        <taxon>Rhodoplanes</taxon>
    </lineage>
</organism>
<comment type="caution">
    <text evidence="1">The sequence shown here is derived from an EMBL/GenBank/DDBJ whole genome shotgun (WGS) entry which is preliminary data.</text>
</comment>
<evidence type="ECO:0000313" key="2">
    <source>
        <dbReference type="Proteomes" id="UP000249130"/>
    </source>
</evidence>
<dbReference type="EMBL" id="NPEX01000308">
    <property type="protein sequence ID" value="RAI39152.1"/>
    <property type="molecule type" value="Genomic_DNA"/>
</dbReference>
<evidence type="ECO:0000313" key="1">
    <source>
        <dbReference type="EMBL" id="RAI39152.1"/>
    </source>
</evidence>